<sequence>MNTSIPVVITKIISKQKNFTFSENEIANFVINNPEVVVNNTITHMANETGTSETSINRFCKKIGFKGFNDFKIALAQDNFYRNMREKDKSKKNDNIIDSISSDYNELILNTASLINEKDLIKAVELIKGARRIYIFGVFSSWLAALELKQKLNMIGISAEAYNDGPNMKLSSINAKENDLFITISRSISVRDIIESLNIIEERNAKLVTITSYDYQKSNAIADVKIVTADKLSIKHSSVISEHIPFLLAIDLIFEMLIESNKNYLKIKQNSDALFESEQVSNSYFYDL</sequence>
<dbReference type="InterPro" id="IPR001347">
    <property type="entry name" value="SIS_dom"/>
</dbReference>
<dbReference type="InterPro" id="IPR035472">
    <property type="entry name" value="RpiR-like_SIS"/>
</dbReference>
<evidence type="ECO:0000313" key="6">
    <source>
        <dbReference type="EMBL" id="QLY78265.1"/>
    </source>
</evidence>
<accession>A0A7D6VY42</accession>
<keyword evidence="1" id="KW-0805">Transcription regulation</keyword>
<dbReference type="RefSeq" id="WP_021801483.1">
    <property type="nucleotide sequence ID" value="NZ_CP059378.1"/>
</dbReference>
<evidence type="ECO:0000259" key="4">
    <source>
        <dbReference type="PROSITE" id="PS51071"/>
    </source>
</evidence>
<dbReference type="GO" id="GO:0003677">
    <property type="term" value="F:DNA binding"/>
    <property type="evidence" value="ECO:0007669"/>
    <property type="project" value="UniProtKB-KW"/>
</dbReference>
<dbReference type="Proteomes" id="UP000512286">
    <property type="component" value="Chromosome"/>
</dbReference>
<organism evidence="6 7">
    <name type="scientific">Clostridium intestinale</name>
    <dbReference type="NCBI Taxonomy" id="36845"/>
    <lineage>
        <taxon>Bacteria</taxon>
        <taxon>Bacillati</taxon>
        <taxon>Bacillota</taxon>
        <taxon>Clostridia</taxon>
        <taxon>Eubacteriales</taxon>
        <taxon>Clostridiaceae</taxon>
        <taxon>Clostridium</taxon>
    </lineage>
</organism>
<dbReference type="Gene3D" id="1.10.10.10">
    <property type="entry name" value="Winged helix-like DNA-binding domain superfamily/Winged helix DNA-binding domain"/>
    <property type="match status" value="1"/>
</dbReference>
<keyword evidence="2" id="KW-0238">DNA-binding</keyword>
<keyword evidence="3" id="KW-0804">Transcription</keyword>
<dbReference type="InterPro" id="IPR009057">
    <property type="entry name" value="Homeodomain-like_sf"/>
</dbReference>
<dbReference type="SUPFAM" id="SSF53697">
    <property type="entry name" value="SIS domain"/>
    <property type="match status" value="1"/>
</dbReference>
<dbReference type="PROSITE" id="PS51071">
    <property type="entry name" value="HTH_RPIR"/>
    <property type="match status" value="1"/>
</dbReference>
<dbReference type="InterPro" id="IPR046348">
    <property type="entry name" value="SIS_dom_sf"/>
</dbReference>
<feature type="domain" description="SIS" evidence="5">
    <location>
        <begin position="123"/>
        <end position="263"/>
    </location>
</feature>
<dbReference type="AlphaFoldDB" id="A0A7D6VY42"/>
<gene>
    <name evidence="6" type="ORF">HZF06_14335</name>
</gene>
<dbReference type="CDD" id="cd05013">
    <property type="entry name" value="SIS_RpiR"/>
    <property type="match status" value="1"/>
</dbReference>
<evidence type="ECO:0000256" key="2">
    <source>
        <dbReference type="ARBA" id="ARBA00023125"/>
    </source>
</evidence>
<dbReference type="SUPFAM" id="SSF46689">
    <property type="entry name" value="Homeodomain-like"/>
    <property type="match status" value="1"/>
</dbReference>
<protein>
    <submittedName>
        <fullName evidence="6">MurR/RpiR family transcriptional regulator</fullName>
    </submittedName>
</protein>
<dbReference type="GO" id="GO:1901135">
    <property type="term" value="P:carbohydrate derivative metabolic process"/>
    <property type="evidence" value="ECO:0007669"/>
    <property type="project" value="InterPro"/>
</dbReference>
<dbReference type="PROSITE" id="PS51464">
    <property type="entry name" value="SIS"/>
    <property type="match status" value="1"/>
</dbReference>
<dbReference type="Pfam" id="PF01418">
    <property type="entry name" value="HTH_6"/>
    <property type="match status" value="1"/>
</dbReference>
<name>A0A7D6VY42_9CLOT</name>
<dbReference type="InterPro" id="IPR047640">
    <property type="entry name" value="RpiR-like"/>
</dbReference>
<feature type="domain" description="HTH rpiR-type" evidence="4">
    <location>
        <begin position="6"/>
        <end position="82"/>
    </location>
</feature>
<reference evidence="6 7" key="1">
    <citation type="submission" date="2020-07" db="EMBL/GenBank/DDBJ databases">
        <title>Electron transfer.</title>
        <authorList>
            <person name="Huang L."/>
            <person name="Liu X."/>
            <person name="Zhou S."/>
        </authorList>
    </citation>
    <scope>NUCLEOTIDE SEQUENCE [LARGE SCALE GENOMIC DNA]</scope>
    <source>
        <strain evidence="6 7">Lx1</strain>
    </source>
</reference>
<dbReference type="InterPro" id="IPR036388">
    <property type="entry name" value="WH-like_DNA-bd_sf"/>
</dbReference>
<evidence type="ECO:0000256" key="3">
    <source>
        <dbReference type="ARBA" id="ARBA00023163"/>
    </source>
</evidence>
<dbReference type="GO" id="GO:0003700">
    <property type="term" value="F:DNA-binding transcription factor activity"/>
    <property type="evidence" value="ECO:0007669"/>
    <property type="project" value="InterPro"/>
</dbReference>
<evidence type="ECO:0000259" key="5">
    <source>
        <dbReference type="PROSITE" id="PS51464"/>
    </source>
</evidence>
<dbReference type="EMBL" id="CP059378">
    <property type="protein sequence ID" value="QLY78265.1"/>
    <property type="molecule type" value="Genomic_DNA"/>
</dbReference>
<dbReference type="Pfam" id="PF01380">
    <property type="entry name" value="SIS"/>
    <property type="match status" value="1"/>
</dbReference>
<dbReference type="KEGG" id="cint:HZF06_14335"/>
<dbReference type="PANTHER" id="PTHR30514">
    <property type="entry name" value="GLUCOKINASE"/>
    <property type="match status" value="1"/>
</dbReference>
<dbReference type="Gene3D" id="3.40.50.10490">
    <property type="entry name" value="Glucose-6-phosphate isomerase like protein, domain 1"/>
    <property type="match status" value="1"/>
</dbReference>
<proteinExistence type="predicted"/>
<dbReference type="PANTHER" id="PTHR30514:SF21">
    <property type="entry name" value="RPIR-FAMILY TRANSCRIPTIONAL REGULATOR"/>
    <property type="match status" value="1"/>
</dbReference>
<evidence type="ECO:0000256" key="1">
    <source>
        <dbReference type="ARBA" id="ARBA00023015"/>
    </source>
</evidence>
<dbReference type="InterPro" id="IPR000281">
    <property type="entry name" value="HTH_RpiR"/>
</dbReference>
<evidence type="ECO:0000313" key="7">
    <source>
        <dbReference type="Proteomes" id="UP000512286"/>
    </source>
</evidence>
<dbReference type="GO" id="GO:0097367">
    <property type="term" value="F:carbohydrate derivative binding"/>
    <property type="evidence" value="ECO:0007669"/>
    <property type="project" value="InterPro"/>
</dbReference>